<dbReference type="Pfam" id="PF13374">
    <property type="entry name" value="TPR_10"/>
    <property type="match status" value="2"/>
</dbReference>
<keyword evidence="1" id="KW-0677">Repeat</keyword>
<proteinExistence type="predicted"/>
<sequence length="1141" mass="128082">MWECQQCEQRFQGVIAAQENRADGQAVSPQNIFFSYAHDDNRELVEIFKGDLEKRGHRIWFDAKDIGTWDDWKGSITRGIDSSNMMVAFMSRHALRDPGVCRNEISLGLNRFGTVYPVVLEAALENDIPLTLRELQWPDLHEWRDIRAGKVPGVDWKRWYESHLIELIAKIEGEAGAYASEIEVLRDILRPTSFESRIAEHLDDFVGRQWVFEAYQDWVDHQSGSRLFWIKAGPGNGKTALAANLVTRNRNTVVANWFCSTNSAELRSPERAVRSLAYQLALRLEDYRVRLMRALGVSAHSVADQLNESRKALDKLNAHDLLNLLVIEPLGRDQLIWREHKLVILIDALDEATDDAGNNPLADFIARDLCRLPDWVGLVVTSRPESAVVSRLQRYKPFELDAQDDRNRADLRAWYAQHLAVRPEMLAMPAPEQERMQALLIERSEGMFLYLVQVERGLRDHVLDLEQIQTIYAGIPGLNSLYQLSFQRRFGQASGCYEDSVQPLLRLLVAAGDPLPESLIVEVLDWTKERLHKQRRALGSYLVESRSGLALFHKTLLDWLTDSRSNPFYVDAVDGRQSIADVLLAELIGKNAQYARWHTCVMNWLPKWLPSLNQCGEIKAHNNLAVYLDACGRHGDAVQIYRRLADKVSPTLEDISENSQFLVNFAATLVRDENLSEAEELYSTIWSAIAKSGNATEKVVFGLAYVADALGRAEDAANLYRLLLEMNRKNLGAGDPHMIENLNNLAGAEEALGNLAQAEKLAREAMELAQALPDGHFIAAAPYNTLAINLENQGRYAEAEPLYWKALELTKRAMPPGHPMITTCLNNLGHVLSNLGRHAESERLFREALHITSAAFPVAHHATVLALANLAGELEEQGKSAEAEQLCRTAMEIAEGEQVPGIVMNLVGQTLGNLLYEKGQYAEAESAYRRALAIEKQGRWNNDQRIVTTLNSLADALDKQGNYSESEPLYRQALAIREELTPDAKADIAAIQNNLATALYRLGRSEDAEPFYRLALKLRRDALPATSPLIGPSLNNLAQVLFKLGSVDEAESLHREALELRLKVLPEGHFATAASMHKLGIVLEHKEQYREAEHFYRQAWGQRSVALPAGHSDTEESLKCLVRVLGKQGRASEADSLTAAF</sequence>
<dbReference type="InterPro" id="IPR035897">
    <property type="entry name" value="Toll_tir_struct_dom_sf"/>
</dbReference>
<evidence type="ECO:0000256" key="2">
    <source>
        <dbReference type="ARBA" id="ARBA00022803"/>
    </source>
</evidence>
<dbReference type="Proteomes" id="UP000656319">
    <property type="component" value="Unassembled WGS sequence"/>
</dbReference>
<dbReference type="PROSITE" id="PS50005">
    <property type="entry name" value="TPR"/>
    <property type="match status" value="1"/>
</dbReference>
<dbReference type="Pfam" id="PF24883">
    <property type="entry name" value="NPHP3_N"/>
    <property type="match status" value="1"/>
</dbReference>
<dbReference type="Gene3D" id="3.40.50.300">
    <property type="entry name" value="P-loop containing nucleotide triphosphate hydrolases"/>
    <property type="match status" value="1"/>
</dbReference>
<evidence type="ECO:0000313" key="5">
    <source>
        <dbReference type="EMBL" id="CAD6544250.1"/>
    </source>
</evidence>
<dbReference type="PANTHER" id="PTHR45641">
    <property type="entry name" value="TETRATRICOPEPTIDE REPEAT PROTEIN (AFU_ORTHOLOGUE AFUA_6G03870)"/>
    <property type="match status" value="1"/>
</dbReference>
<feature type="repeat" description="TPR" evidence="3">
    <location>
        <begin position="905"/>
        <end position="938"/>
    </location>
</feature>
<dbReference type="InterPro" id="IPR000157">
    <property type="entry name" value="TIR_dom"/>
</dbReference>
<protein>
    <recommendedName>
        <fullName evidence="4">TIR domain-containing protein</fullName>
    </recommendedName>
</protein>
<dbReference type="PANTHER" id="PTHR45641:SF19">
    <property type="entry name" value="NEPHROCYSTIN-3"/>
    <property type="match status" value="1"/>
</dbReference>
<dbReference type="SUPFAM" id="SSF52200">
    <property type="entry name" value="Toll/Interleukin receptor TIR domain"/>
    <property type="match status" value="1"/>
</dbReference>
<evidence type="ECO:0000256" key="3">
    <source>
        <dbReference type="PROSITE-ProRule" id="PRU00339"/>
    </source>
</evidence>
<feature type="domain" description="TIR" evidence="4">
    <location>
        <begin position="28"/>
        <end position="176"/>
    </location>
</feature>
<dbReference type="Pfam" id="PF13676">
    <property type="entry name" value="TIR_2"/>
    <property type="match status" value="1"/>
</dbReference>
<keyword evidence="2 3" id="KW-0802">TPR repeat</keyword>
<dbReference type="Gene3D" id="3.40.50.10140">
    <property type="entry name" value="Toll/interleukin-1 receptor homology (TIR) domain"/>
    <property type="match status" value="1"/>
</dbReference>
<dbReference type="SMART" id="SM00028">
    <property type="entry name" value="TPR"/>
    <property type="match status" value="11"/>
</dbReference>
<name>A0ABM8NUQ6_9BURK</name>
<evidence type="ECO:0000256" key="1">
    <source>
        <dbReference type="ARBA" id="ARBA00022737"/>
    </source>
</evidence>
<dbReference type="InterPro" id="IPR027417">
    <property type="entry name" value="P-loop_NTPase"/>
</dbReference>
<reference evidence="5 6" key="1">
    <citation type="submission" date="2020-10" db="EMBL/GenBank/DDBJ databases">
        <authorList>
            <person name="Peeters C."/>
        </authorList>
    </citation>
    <scope>NUCLEOTIDE SEQUENCE [LARGE SCALE GENOMIC DNA]</scope>
    <source>
        <strain evidence="5 6">LMG 27952</strain>
    </source>
</reference>
<dbReference type="InterPro" id="IPR019734">
    <property type="entry name" value="TPR_rpt"/>
</dbReference>
<dbReference type="InterPro" id="IPR056884">
    <property type="entry name" value="NPHP3-like_N"/>
</dbReference>
<evidence type="ECO:0000259" key="4">
    <source>
        <dbReference type="PROSITE" id="PS50104"/>
    </source>
</evidence>
<dbReference type="Pfam" id="PF13424">
    <property type="entry name" value="TPR_12"/>
    <property type="match status" value="3"/>
</dbReference>
<accession>A0ABM8NUQ6</accession>
<gene>
    <name evidence="5" type="ORF">LMG27952_04151</name>
</gene>
<dbReference type="SUPFAM" id="SSF52540">
    <property type="entry name" value="P-loop containing nucleoside triphosphate hydrolases"/>
    <property type="match status" value="1"/>
</dbReference>
<dbReference type="Gene3D" id="1.25.40.10">
    <property type="entry name" value="Tetratricopeptide repeat domain"/>
    <property type="match status" value="4"/>
</dbReference>
<comment type="caution">
    <text evidence="5">The sequence shown here is derived from an EMBL/GenBank/DDBJ whole genome shotgun (WGS) entry which is preliminary data.</text>
</comment>
<keyword evidence="6" id="KW-1185">Reference proteome</keyword>
<dbReference type="PROSITE" id="PS50104">
    <property type="entry name" value="TIR"/>
    <property type="match status" value="1"/>
</dbReference>
<evidence type="ECO:0000313" key="6">
    <source>
        <dbReference type="Proteomes" id="UP000656319"/>
    </source>
</evidence>
<organism evidence="5 6">
    <name type="scientific">Paraburkholderia hiiakae</name>
    <dbReference type="NCBI Taxonomy" id="1081782"/>
    <lineage>
        <taxon>Bacteria</taxon>
        <taxon>Pseudomonadati</taxon>
        <taxon>Pseudomonadota</taxon>
        <taxon>Betaproteobacteria</taxon>
        <taxon>Burkholderiales</taxon>
        <taxon>Burkholderiaceae</taxon>
        <taxon>Paraburkholderia</taxon>
    </lineage>
</organism>
<dbReference type="EMBL" id="CAJHCQ010000010">
    <property type="protein sequence ID" value="CAD6544250.1"/>
    <property type="molecule type" value="Genomic_DNA"/>
</dbReference>
<dbReference type="InterPro" id="IPR011990">
    <property type="entry name" value="TPR-like_helical_dom_sf"/>
</dbReference>
<dbReference type="SUPFAM" id="SSF48452">
    <property type="entry name" value="TPR-like"/>
    <property type="match status" value="3"/>
</dbReference>